<keyword evidence="1" id="KW-1133">Transmembrane helix</keyword>
<evidence type="ECO:0000313" key="2">
    <source>
        <dbReference type="EMBL" id="PVD36022.1"/>
    </source>
</evidence>
<evidence type="ECO:0000256" key="1">
    <source>
        <dbReference type="SAM" id="Phobius"/>
    </source>
</evidence>
<dbReference type="EMBL" id="PZQS01000002">
    <property type="protein sequence ID" value="PVD36022.1"/>
    <property type="molecule type" value="Genomic_DNA"/>
</dbReference>
<organism evidence="2 3">
    <name type="scientific">Pomacea canaliculata</name>
    <name type="common">Golden apple snail</name>
    <dbReference type="NCBI Taxonomy" id="400727"/>
    <lineage>
        <taxon>Eukaryota</taxon>
        <taxon>Metazoa</taxon>
        <taxon>Spiralia</taxon>
        <taxon>Lophotrochozoa</taxon>
        <taxon>Mollusca</taxon>
        <taxon>Gastropoda</taxon>
        <taxon>Caenogastropoda</taxon>
        <taxon>Architaenioglossa</taxon>
        <taxon>Ampullarioidea</taxon>
        <taxon>Ampullariidae</taxon>
        <taxon>Pomacea</taxon>
    </lineage>
</organism>
<proteinExistence type="predicted"/>
<evidence type="ECO:0000313" key="3">
    <source>
        <dbReference type="Proteomes" id="UP000245119"/>
    </source>
</evidence>
<sequence>MARPHSVKNTWTVLEVSTTVVLVLIRMLIVFVDESQSASLGAQMQEKSGLQPSIEVQRLKAAQTNLLLVTILKQTCQPSSTPTFIVDGTMVSLTVTVTVTVTDRDGLQSD</sequence>
<comment type="caution">
    <text evidence="2">The sequence shown here is derived from an EMBL/GenBank/DDBJ whole genome shotgun (WGS) entry which is preliminary data.</text>
</comment>
<reference evidence="2 3" key="1">
    <citation type="submission" date="2018-04" db="EMBL/GenBank/DDBJ databases">
        <title>The genome of golden apple snail Pomacea canaliculata provides insight into stress tolerance and invasive adaptation.</title>
        <authorList>
            <person name="Liu C."/>
            <person name="Liu B."/>
            <person name="Ren Y."/>
            <person name="Zhang Y."/>
            <person name="Wang H."/>
            <person name="Li S."/>
            <person name="Jiang F."/>
            <person name="Yin L."/>
            <person name="Zhang G."/>
            <person name="Qian W."/>
            <person name="Fan W."/>
        </authorList>
    </citation>
    <scope>NUCLEOTIDE SEQUENCE [LARGE SCALE GENOMIC DNA]</scope>
    <source>
        <strain evidence="2">SZHN2017</strain>
        <tissue evidence="2">Muscle</tissue>
    </source>
</reference>
<accession>A0A2T7PRG8</accession>
<keyword evidence="1" id="KW-0472">Membrane</keyword>
<feature type="transmembrane region" description="Helical" evidence="1">
    <location>
        <begin position="12"/>
        <end position="32"/>
    </location>
</feature>
<dbReference type="AlphaFoldDB" id="A0A2T7PRG8"/>
<name>A0A2T7PRG8_POMCA</name>
<gene>
    <name evidence="2" type="ORF">C0Q70_02992</name>
</gene>
<protein>
    <submittedName>
        <fullName evidence="2">Uncharacterized protein</fullName>
    </submittedName>
</protein>
<keyword evidence="1" id="KW-0812">Transmembrane</keyword>
<keyword evidence="3" id="KW-1185">Reference proteome</keyword>
<dbReference type="Proteomes" id="UP000245119">
    <property type="component" value="Linkage Group LG2"/>
</dbReference>